<evidence type="ECO:0000313" key="7">
    <source>
        <dbReference type="EMBL" id="KAF5352007.1"/>
    </source>
</evidence>
<keyword evidence="3" id="KW-0378">Hydrolase</keyword>
<sequence>MLASNKTAFSPKGKRFQKPSPLLSSVVECIPFGYTCSCNAGSFLELVTLVKTCQAHLPFVSLSTLSHTTDQSEYQHALDQHFHLRHTHNGRLYADFEAQSKRLNEAAFKLSTAPVLHHNFVSCANFHVSLPSDHQALVVVGNLRLLLRCIHNKQVSLYNDWCKVLDDCPERTEQILRSLMNEAGHFLDHRWDKVSPISFSDFSTLGVGKWLNDEIINYFVQKWCSSAGTTLGLTTFFACKFLFQDDSCVNAKTGTLSLTDEKEVLKWCKKRQGALGLEFWDSVFIPIHESSSHWYSAYIDFRLKRIEIYDSLQETCLTNRRKPVLLRKNAKLMLVLMWLTEVLGRMRGEVVYLNQNGTTDWVFDPHSKVHFQPNVYDCGVHTLWHLQHVLEFRQICLGRTCCSEWLSFTDNMVGKRMRLAQEILQDCE</sequence>
<dbReference type="EMBL" id="JAACJN010000281">
    <property type="protein sequence ID" value="KAF5352007.1"/>
    <property type="molecule type" value="Genomic_DNA"/>
</dbReference>
<dbReference type="InterPro" id="IPR038765">
    <property type="entry name" value="Papain-like_cys_pep_sf"/>
</dbReference>
<dbReference type="GO" id="GO:0005634">
    <property type="term" value="C:nucleus"/>
    <property type="evidence" value="ECO:0007669"/>
    <property type="project" value="TreeGrafter"/>
</dbReference>
<dbReference type="InterPro" id="IPR003653">
    <property type="entry name" value="Peptidase_C48_C"/>
</dbReference>
<dbReference type="Gene3D" id="3.40.395.10">
    <property type="entry name" value="Adenoviral Proteinase, Chain A"/>
    <property type="match status" value="1"/>
</dbReference>
<feature type="domain" description="Ubiquitin-like protease family profile" evidence="5">
    <location>
        <begin position="195"/>
        <end position="389"/>
    </location>
</feature>
<dbReference type="EMBL" id="JAACJN010000264">
    <property type="protein sequence ID" value="KAF5354346.1"/>
    <property type="molecule type" value="Genomic_DNA"/>
</dbReference>
<name>A0A8H5D1P3_9AGAR</name>
<organism evidence="7 10">
    <name type="scientific">Collybiopsis confluens</name>
    <dbReference type="NCBI Taxonomy" id="2823264"/>
    <lineage>
        <taxon>Eukaryota</taxon>
        <taxon>Fungi</taxon>
        <taxon>Dikarya</taxon>
        <taxon>Basidiomycota</taxon>
        <taxon>Agaricomycotina</taxon>
        <taxon>Agaricomycetes</taxon>
        <taxon>Agaricomycetidae</taxon>
        <taxon>Agaricales</taxon>
        <taxon>Marasmiineae</taxon>
        <taxon>Omphalotaceae</taxon>
        <taxon>Collybiopsis</taxon>
    </lineage>
</organism>
<comment type="caution">
    <text evidence="7">The sequence shown here is derived from an EMBL/GenBank/DDBJ whole genome shotgun (WGS) entry which is preliminary data.</text>
</comment>
<keyword evidence="10" id="KW-1185">Reference proteome</keyword>
<evidence type="ECO:0000313" key="9">
    <source>
        <dbReference type="EMBL" id="KAF5387440.1"/>
    </source>
</evidence>
<evidence type="ECO:0000256" key="3">
    <source>
        <dbReference type="ARBA" id="ARBA00022801"/>
    </source>
</evidence>
<protein>
    <recommendedName>
        <fullName evidence="5">Ubiquitin-like protease family profile domain-containing protein</fullName>
    </recommendedName>
</protein>
<dbReference type="GO" id="GO:0016929">
    <property type="term" value="F:deSUMOylase activity"/>
    <property type="evidence" value="ECO:0007669"/>
    <property type="project" value="TreeGrafter"/>
</dbReference>
<dbReference type="PROSITE" id="PS50600">
    <property type="entry name" value="ULP_PROTEASE"/>
    <property type="match status" value="1"/>
</dbReference>
<evidence type="ECO:0000256" key="4">
    <source>
        <dbReference type="ARBA" id="ARBA00022807"/>
    </source>
</evidence>
<evidence type="ECO:0000313" key="10">
    <source>
        <dbReference type="Proteomes" id="UP000518752"/>
    </source>
</evidence>
<evidence type="ECO:0000313" key="6">
    <source>
        <dbReference type="EMBL" id="KAF5337692.1"/>
    </source>
</evidence>
<dbReference type="EMBL" id="JAACJN010000606">
    <property type="protein sequence ID" value="KAF5337692.1"/>
    <property type="molecule type" value="Genomic_DNA"/>
</dbReference>
<dbReference type="SUPFAM" id="SSF54001">
    <property type="entry name" value="Cysteine proteinases"/>
    <property type="match status" value="1"/>
</dbReference>
<gene>
    <name evidence="9" type="ORF">D9757_007835</name>
    <name evidence="8" type="ORF">D9757_014335</name>
    <name evidence="7" type="ORF">D9757_014834</name>
    <name evidence="6" type="ORF">D9757_015471</name>
</gene>
<dbReference type="GO" id="GO:0006508">
    <property type="term" value="P:proteolysis"/>
    <property type="evidence" value="ECO:0007669"/>
    <property type="project" value="UniProtKB-KW"/>
</dbReference>
<proteinExistence type="inferred from homology"/>
<evidence type="ECO:0000259" key="5">
    <source>
        <dbReference type="PROSITE" id="PS50600"/>
    </source>
</evidence>
<reference evidence="7 10" key="1">
    <citation type="journal article" date="2020" name="ISME J.">
        <title>Uncovering the hidden diversity of litter-decomposition mechanisms in mushroom-forming fungi.</title>
        <authorList>
            <person name="Floudas D."/>
            <person name="Bentzer J."/>
            <person name="Ahren D."/>
            <person name="Johansson T."/>
            <person name="Persson P."/>
            <person name="Tunlid A."/>
        </authorList>
    </citation>
    <scope>NUCLEOTIDE SEQUENCE [LARGE SCALE GENOMIC DNA]</scope>
    <source>
        <strain evidence="7 10">CBS 406.79</strain>
    </source>
</reference>
<evidence type="ECO:0000256" key="1">
    <source>
        <dbReference type="ARBA" id="ARBA00005234"/>
    </source>
</evidence>
<accession>A0A8H5D1P3</accession>
<dbReference type="PANTHER" id="PTHR12606:SF1">
    <property type="entry name" value="UBIQUITIN-LIKE-SPECIFIC PROTEASE 1A"/>
    <property type="match status" value="1"/>
</dbReference>
<keyword evidence="4" id="KW-0788">Thiol protease</keyword>
<evidence type="ECO:0000256" key="2">
    <source>
        <dbReference type="ARBA" id="ARBA00022670"/>
    </source>
</evidence>
<dbReference type="OrthoDB" id="3052212at2759"/>
<dbReference type="GO" id="GO:0016926">
    <property type="term" value="P:protein desumoylation"/>
    <property type="evidence" value="ECO:0007669"/>
    <property type="project" value="TreeGrafter"/>
</dbReference>
<keyword evidence="2" id="KW-0645">Protease</keyword>
<evidence type="ECO:0000313" key="8">
    <source>
        <dbReference type="EMBL" id="KAF5354346.1"/>
    </source>
</evidence>
<dbReference type="PANTHER" id="PTHR12606">
    <property type="entry name" value="SENTRIN/SUMO-SPECIFIC PROTEASE"/>
    <property type="match status" value="1"/>
</dbReference>
<dbReference type="Pfam" id="PF02902">
    <property type="entry name" value="Peptidase_C48"/>
    <property type="match status" value="1"/>
</dbReference>
<dbReference type="EMBL" id="JAACJN010000032">
    <property type="protein sequence ID" value="KAF5387440.1"/>
    <property type="molecule type" value="Genomic_DNA"/>
</dbReference>
<comment type="similarity">
    <text evidence="1">Belongs to the peptidase C48 family.</text>
</comment>
<dbReference type="AlphaFoldDB" id="A0A8H5D1P3"/>
<dbReference type="Proteomes" id="UP000518752">
    <property type="component" value="Unassembled WGS sequence"/>
</dbReference>